<evidence type="ECO:0000313" key="2">
    <source>
        <dbReference type="Proteomes" id="UP001622594"/>
    </source>
</evidence>
<keyword evidence="2" id="KW-1185">Reference proteome</keyword>
<accession>A0ABZ1L7T1</accession>
<dbReference type="InterPro" id="IPR048813">
    <property type="entry name" value="GP7-like"/>
</dbReference>
<dbReference type="RefSeq" id="WP_406334349.1">
    <property type="nucleotide sequence ID" value="NZ_CP108188.1"/>
</dbReference>
<dbReference type="Proteomes" id="UP001622594">
    <property type="component" value="Chromosome"/>
</dbReference>
<sequence>MPTSLAEAKLNAQDDVDVVVIDEFRKSSDILDRMQFDNVVSPTGGDTLTYGYRRLITQRDAAFRAINSEYTPNEVQTQRYTVDLAPLGGSFRVDRVVARIGPAASGAVTLNIQQLIKASRAKFADAVINGDTATDANGFNGLSKILTGSSTEYLPLSNGVATGYVDWTTITDKASALAAQKHIDNWLAAMDERPDVIYGNQKTLNLFKVIAQWTDQIDKSTDAFGRPVTAYNGIPLTDLGSKAGSSADVIGLVTRDPDAGGAGGNITGLGDLYAVRYGLDGFHGASVGGGSPLLQTWLPEFTSAGAVKTGEVELGPVAPVLKATKAAAVFRNIKSA</sequence>
<name>A0ABZ1L7T1_9ACTN</name>
<proteinExistence type="predicted"/>
<dbReference type="NCBIfam" id="NF045672">
    <property type="entry name" value="MCP_gp7_epsi_15"/>
    <property type="match status" value="1"/>
</dbReference>
<protein>
    <submittedName>
        <fullName evidence="1">Phage capsid protein</fullName>
    </submittedName>
</protein>
<gene>
    <name evidence="1" type="ORF">OG814_11810</name>
</gene>
<evidence type="ECO:0000313" key="1">
    <source>
        <dbReference type="EMBL" id="WTR69909.1"/>
    </source>
</evidence>
<dbReference type="EMBL" id="CP108188">
    <property type="protein sequence ID" value="WTR69909.1"/>
    <property type="molecule type" value="Genomic_DNA"/>
</dbReference>
<reference evidence="1 2" key="1">
    <citation type="submission" date="2022-10" db="EMBL/GenBank/DDBJ databases">
        <title>The complete genomes of actinobacterial strains from the NBC collection.</title>
        <authorList>
            <person name="Joergensen T.S."/>
            <person name="Alvarez Arevalo M."/>
            <person name="Sterndorff E.B."/>
            <person name="Faurdal D."/>
            <person name="Vuksanovic O."/>
            <person name="Mourched A.-S."/>
            <person name="Charusanti P."/>
            <person name="Shaw S."/>
            <person name="Blin K."/>
            <person name="Weber T."/>
        </authorList>
    </citation>
    <scope>NUCLEOTIDE SEQUENCE [LARGE SCALE GENOMIC DNA]</scope>
    <source>
        <strain evidence="1 2">NBC_00123</strain>
    </source>
</reference>
<organism evidence="1 2">
    <name type="scientific">Streptomyces zaomyceticus</name>
    <dbReference type="NCBI Taxonomy" id="68286"/>
    <lineage>
        <taxon>Bacteria</taxon>
        <taxon>Bacillati</taxon>
        <taxon>Actinomycetota</taxon>
        <taxon>Actinomycetes</taxon>
        <taxon>Kitasatosporales</taxon>
        <taxon>Streptomycetaceae</taxon>
        <taxon>Streptomyces</taxon>
    </lineage>
</organism>